<dbReference type="GO" id="GO:0007005">
    <property type="term" value="P:mitochondrion organization"/>
    <property type="evidence" value="ECO:0007669"/>
    <property type="project" value="TreeGrafter"/>
</dbReference>
<dbReference type="Pfam" id="PF03109">
    <property type="entry name" value="ABC1"/>
    <property type="match status" value="1"/>
</dbReference>
<dbReference type="PANTHER" id="PTHR43173">
    <property type="entry name" value="ABC1 FAMILY PROTEIN"/>
    <property type="match status" value="1"/>
</dbReference>
<protein>
    <submittedName>
        <fullName evidence="3">ABC1-domain-containing protein</fullName>
    </submittedName>
</protein>
<dbReference type="InterPro" id="IPR051130">
    <property type="entry name" value="Mito_struct-func_regulator"/>
</dbReference>
<dbReference type="InterPro" id="IPR011009">
    <property type="entry name" value="Kinase-like_dom_sf"/>
</dbReference>
<dbReference type="InterPro" id="IPR045307">
    <property type="entry name" value="ADCK1_dom"/>
</dbReference>
<name>A0A4Y7QHF1_9AGAM</name>
<dbReference type="EMBL" id="ML170162">
    <property type="protein sequence ID" value="TDL26259.1"/>
    <property type="molecule type" value="Genomic_DNA"/>
</dbReference>
<sequence>MNPITRLWLRRNVFQRSSQRQHLISRYSKLNRLWSDSLPSPPNKLLLYSASGLVLSLGTSFAAYQSYDGVRHSYLAIVRCSRVAEAVILGAIDYKKTFAKTYHQEQDRQEAYSNCHTRSAKRVLKALLANGGIFIKLGQHISSLVVLPVEWTRTMRPLQDQCDPTPYEDVEALFLSDIGKPISELFDEFDPKPLGVASLAQVHLARHHDTGKEVAVKLQHPHLAEFCDIDMEMVDLSLGWVKYWFPDFEFSWLGEEMRENLPKEMDFVHEANNAARAEKDFEGIRSSLYIPKVITASKRVLIMEYIQGGRVDDLSYLAEHNIDRNKVALELQRIFCQMVHLNGWFHADPHPGNILIRPAQRLSKSPYNFEVVLLDHGLYFDIDDSLRINYSKLWLSLIAEASPTVNADRRKYAELVGNIGPDLYPVFESAITGRAGLEGTWEEGEATPLKRPSSMVDMMPQSEQEMEAIRNAVIQREGLLVSVFDLLRRVPRRVLMVLKLNDLTRGLDHALATTHSSSRIFLITARYCSLAVWRDDRRRLIDEMKEKGLLSWSVVREYFERWWSFQKTYQGLHVVEAFMDLHGWMVMTKAWMRGLVTHGLYGAHLAACGLA</sequence>
<evidence type="ECO:0000313" key="4">
    <source>
        <dbReference type="Proteomes" id="UP000294933"/>
    </source>
</evidence>
<dbReference type="STRING" id="50990.A0A4Y7QHF1"/>
<reference evidence="3 4" key="1">
    <citation type="submission" date="2018-06" db="EMBL/GenBank/DDBJ databases">
        <title>A transcriptomic atlas of mushroom development highlights an independent origin of complex multicellularity.</title>
        <authorList>
            <consortium name="DOE Joint Genome Institute"/>
            <person name="Krizsan K."/>
            <person name="Almasi E."/>
            <person name="Merenyi Z."/>
            <person name="Sahu N."/>
            <person name="Viragh M."/>
            <person name="Koszo T."/>
            <person name="Mondo S."/>
            <person name="Kiss B."/>
            <person name="Balint B."/>
            <person name="Kues U."/>
            <person name="Barry K."/>
            <person name="Hegedus J.C."/>
            <person name="Henrissat B."/>
            <person name="Johnson J."/>
            <person name="Lipzen A."/>
            <person name="Ohm R."/>
            <person name="Nagy I."/>
            <person name="Pangilinan J."/>
            <person name="Yan J."/>
            <person name="Xiong Y."/>
            <person name="Grigoriev I.V."/>
            <person name="Hibbett D.S."/>
            <person name="Nagy L.G."/>
        </authorList>
    </citation>
    <scope>NUCLEOTIDE SEQUENCE [LARGE SCALE GENOMIC DNA]</scope>
    <source>
        <strain evidence="3 4">SZMC22713</strain>
    </source>
</reference>
<accession>A0A4Y7QHF1</accession>
<proteinExistence type="inferred from homology"/>
<dbReference type="Proteomes" id="UP000294933">
    <property type="component" value="Unassembled WGS sequence"/>
</dbReference>
<dbReference type="GO" id="GO:0005743">
    <property type="term" value="C:mitochondrial inner membrane"/>
    <property type="evidence" value="ECO:0007669"/>
    <property type="project" value="TreeGrafter"/>
</dbReference>
<evidence type="ECO:0000259" key="2">
    <source>
        <dbReference type="Pfam" id="PF03109"/>
    </source>
</evidence>
<dbReference type="CDD" id="cd13969">
    <property type="entry name" value="ADCK1-like"/>
    <property type="match status" value="1"/>
</dbReference>
<organism evidence="3 4">
    <name type="scientific">Rickenella mellea</name>
    <dbReference type="NCBI Taxonomy" id="50990"/>
    <lineage>
        <taxon>Eukaryota</taxon>
        <taxon>Fungi</taxon>
        <taxon>Dikarya</taxon>
        <taxon>Basidiomycota</taxon>
        <taxon>Agaricomycotina</taxon>
        <taxon>Agaricomycetes</taxon>
        <taxon>Hymenochaetales</taxon>
        <taxon>Rickenellaceae</taxon>
        <taxon>Rickenella</taxon>
    </lineage>
</organism>
<keyword evidence="4" id="KW-1185">Reference proteome</keyword>
<dbReference type="SUPFAM" id="SSF56112">
    <property type="entry name" value="Protein kinase-like (PK-like)"/>
    <property type="match status" value="1"/>
</dbReference>
<feature type="domain" description="ABC1 atypical kinase-like" evidence="2">
    <location>
        <begin position="158"/>
        <end position="400"/>
    </location>
</feature>
<comment type="similarity">
    <text evidence="1">Belongs to the protein kinase superfamily. ADCK protein kinase family.</text>
</comment>
<dbReference type="GO" id="GO:0055088">
    <property type="term" value="P:lipid homeostasis"/>
    <property type="evidence" value="ECO:0007669"/>
    <property type="project" value="TreeGrafter"/>
</dbReference>
<evidence type="ECO:0000313" key="3">
    <source>
        <dbReference type="EMBL" id="TDL26259.1"/>
    </source>
</evidence>
<evidence type="ECO:0000256" key="1">
    <source>
        <dbReference type="ARBA" id="ARBA00009670"/>
    </source>
</evidence>
<dbReference type="AlphaFoldDB" id="A0A4Y7QHF1"/>
<dbReference type="Gene3D" id="1.10.510.10">
    <property type="entry name" value="Transferase(Phosphotransferase) domain 1"/>
    <property type="match status" value="1"/>
</dbReference>
<dbReference type="OrthoDB" id="427480at2759"/>
<dbReference type="PANTHER" id="PTHR43173:SF19">
    <property type="entry name" value="AARF DOMAIN-CONTAINING PROTEIN KINASE 1"/>
    <property type="match status" value="1"/>
</dbReference>
<gene>
    <name evidence="3" type="ORF">BD410DRAFT_784345</name>
</gene>
<dbReference type="InterPro" id="IPR004147">
    <property type="entry name" value="ABC1_dom"/>
</dbReference>
<dbReference type="VEuPathDB" id="FungiDB:BD410DRAFT_784345"/>